<evidence type="ECO:0008006" key="4">
    <source>
        <dbReference type="Google" id="ProtNLM"/>
    </source>
</evidence>
<organism evidence="2 3">
    <name type="scientific">Penicillium steckii</name>
    <dbReference type="NCBI Taxonomy" id="303698"/>
    <lineage>
        <taxon>Eukaryota</taxon>
        <taxon>Fungi</taxon>
        <taxon>Dikarya</taxon>
        <taxon>Ascomycota</taxon>
        <taxon>Pezizomycotina</taxon>
        <taxon>Eurotiomycetes</taxon>
        <taxon>Eurotiomycetidae</taxon>
        <taxon>Eurotiales</taxon>
        <taxon>Aspergillaceae</taxon>
        <taxon>Penicillium</taxon>
    </lineage>
</organism>
<keyword evidence="1" id="KW-0732">Signal</keyword>
<feature type="chain" id="PRO_5012686645" description="Secreted protein" evidence="1">
    <location>
        <begin position="21"/>
        <end position="69"/>
    </location>
</feature>
<gene>
    <name evidence="2" type="ORF">PENSTE_c001G04079</name>
</gene>
<dbReference type="Proteomes" id="UP000191285">
    <property type="component" value="Unassembled WGS sequence"/>
</dbReference>
<comment type="caution">
    <text evidence="2">The sequence shown here is derived from an EMBL/GenBank/DDBJ whole genome shotgun (WGS) entry which is preliminary data.</text>
</comment>
<dbReference type="AlphaFoldDB" id="A0A1V6TZU6"/>
<protein>
    <recommendedName>
        <fullName evidence="4">Secreted protein</fullName>
    </recommendedName>
</protein>
<reference evidence="3" key="1">
    <citation type="journal article" date="2017" name="Nat. Microbiol.">
        <title>Global analysis of biosynthetic gene clusters reveals vast potential of secondary metabolite production in Penicillium species.</title>
        <authorList>
            <person name="Nielsen J.C."/>
            <person name="Grijseels S."/>
            <person name="Prigent S."/>
            <person name="Ji B."/>
            <person name="Dainat J."/>
            <person name="Nielsen K.F."/>
            <person name="Frisvad J.C."/>
            <person name="Workman M."/>
            <person name="Nielsen J."/>
        </authorList>
    </citation>
    <scope>NUCLEOTIDE SEQUENCE [LARGE SCALE GENOMIC DNA]</scope>
    <source>
        <strain evidence="3">IBT 24891</strain>
    </source>
</reference>
<sequence length="69" mass="7650">MRVPLNMSIFYLLFAGLVAASDKNGCYNSADPHQGLSRNICRCPNGLCYINVDGFCDELRESEEVACIM</sequence>
<dbReference type="EMBL" id="MLKD01000001">
    <property type="protein sequence ID" value="OQE31855.1"/>
    <property type="molecule type" value="Genomic_DNA"/>
</dbReference>
<feature type="signal peptide" evidence="1">
    <location>
        <begin position="1"/>
        <end position="20"/>
    </location>
</feature>
<evidence type="ECO:0000313" key="2">
    <source>
        <dbReference type="EMBL" id="OQE31855.1"/>
    </source>
</evidence>
<accession>A0A1V6TZU6</accession>
<evidence type="ECO:0000313" key="3">
    <source>
        <dbReference type="Proteomes" id="UP000191285"/>
    </source>
</evidence>
<name>A0A1V6TZU6_9EURO</name>
<proteinExistence type="predicted"/>
<evidence type="ECO:0000256" key="1">
    <source>
        <dbReference type="SAM" id="SignalP"/>
    </source>
</evidence>
<keyword evidence="3" id="KW-1185">Reference proteome</keyword>
<dbReference type="OrthoDB" id="10360073at2759"/>